<proteinExistence type="predicted"/>
<comment type="caution">
    <text evidence="7">The sequence shown here is derived from an EMBL/GenBank/DDBJ whole genome shotgun (WGS) entry which is preliminary data.</text>
</comment>
<keyword evidence="8" id="KW-1185">Reference proteome</keyword>
<dbReference type="EMBL" id="JACCBF010000001">
    <property type="protein sequence ID" value="NYD30615.1"/>
    <property type="molecule type" value="Genomic_DNA"/>
</dbReference>
<dbReference type="InterPro" id="IPR003807">
    <property type="entry name" value="DUF202"/>
</dbReference>
<evidence type="ECO:0000256" key="4">
    <source>
        <dbReference type="ARBA" id="ARBA00023136"/>
    </source>
</evidence>
<feature type="transmembrane region" description="Helical" evidence="5">
    <location>
        <begin position="28"/>
        <end position="52"/>
    </location>
</feature>
<keyword evidence="4 5" id="KW-0472">Membrane</keyword>
<dbReference type="RefSeq" id="WP_343052639.1">
    <property type="nucleotide sequence ID" value="NZ_BAABEF010000001.1"/>
</dbReference>
<feature type="domain" description="DUF202" evidence="6">
    <location>
        <begin position="19"/>
        <end position="85"/>
    </location>
</feature>
<accession>A0A852RHJ6</accession>
<evidence type="ECO:0000259" key="6">
    <source>
        <dbReference type="Pfam" id="PF02656"/>
    </source>
</evidence>
<keyword evidence="3 5" id="KW-1133">Transmembrane helix</keyword>
<comment type="subcellular location">
    <subcellularLocation>
        <location evidence="1">Endomembrane system</location>
        <topology evidence="1">Multi-pass membrane protein</topology>
    </subcellularLocation>
</comment>
<evidence type="ECO:0000313" key="7">
    <source>
        <dbReference type="EMBL" id="NYD30615.1"/>
    </source>
</evidence>
<dbReference type="Pfam" id="PF02656">
    <property type="entry name" value="DUF202"/>
    <property type="match status" value="1"/>
</dbReference>
<keyword evidence="2 5" id="KW-0812">Transmembrane</keyword>
<feature type="transmembrane region" description="Helical" evidence="5">
    <location>
        <begin position="97"/>
        <end position="119"/>
    </location>
</feature>
<evidence type="ECO:0000256" key="1">
    <source>
        <dbReference type="ARBA" id="ARBA00004127"/>
    </source>
</evidence>
<dbReference type="Proteomes" id="UP000582231">
    <property type="component" value="Unassembled WGS sequence"/>
</dbReference>
<name>A0A852RHJ6_9ACTN</name>
<dbReference type="GO" id="GO:0012505">
    <property type="term" value="C:endomembrane system"/>
    <property type="evidence" value="ECO:0007669"/>
    <property type="project" value="UniProtKB-SubCell"/>
</dbReference>
<evidence type="ECO:0000256" key="2">
    <source>
        <dbReference type="ARBA" id="ARBA00022692"/>
    </source>
</evidence>
<sequence>MTVRRPRSVYDLGAEPDPRFTFANERTFLAWIRTALALMAAGVALDSLASALPEAPRRWVAACLILAGVVGCGLAWLRWMANERALREARPLPGLPLGIALAVLVAAGGLVLVALTLGAS</sequence>
<evidence type="ECO:0000256" key="5">
    <source>
        <dbReference type="SAM" id="Phobius"/>
    </source>
</evidence>
<protein>
    <submittedName>
        <fullName evidence="7">Putative membrane protein</fullName>
    </submittedName>
</protein>
<feature type="transmembrane region" description="Helical" evidence="5">
    <location>
        <begin position="59"/>
        <end position="77"/>
    </location>
</feature>
<dbReference type="AlphaFoldDB" id="A0A852RHJ6"/>
<evidence type="ECO:0000256" key="3">
    <source>
        <dbReference type="ARBA" id="ARBA00022989"/>
    </source>
</evidence>
<evidence type="ECO:0000313" key="8">
    <source>
        <dbReference type="Proteomes" id="UP000582231"/>
    </source>
</evidence>
<gene>
    <name evidence="7" type="ORF">BJ958_002161</name>
</gene>
<reference evidence="7 8" key="1">
    <citation type="submission" date="2020-07" db="EMBL/GenBank/DDBJ databases">
        <title>Sequencing the genomes of 1000 actinobacteria strains.</title>
        <authorList>
            <person name="Klenk H.-P."/>
        </authorList>
    </citation>
    <scope>NUCLEOTIDE SEQUENCE [LARGE SCALE GENOMIC DNA]</scope>
    <source>
        <strain evidence="7 8">DSM 19082</strain>
    </source>
</reference>
<organism evidence="7 8">
    <name type="scientific">Nocardioides kongjuensis</name>
    <dbReference type="NCBI Taxonomy" id="349522"/>
    <lineage>
        <taxon>Bacteria</taxon>
        <taxon>Bacillati</taxon>
        <taxon>Actinomycetota</taxon>
        <taxon>Actinomycetes</taxon>
        <taxon>Propionibacteriales</taxon>
        <taxon>Nocardioidaceae</taxon>
        <taxon>Nocardioides</taxon>
    </lineage>
</organism>